<dbReference type="PROSITE" id="PS51123">
    <property type="entry name" value="OMPA_2"/>
    <property type="match status" value="1"/>
</dbReference>
<evidence type="ECO:0000259" key="2">
    <source>
        <dbReference type="PROSITE" id="PS51123"/>
    </source>
</evidence>
<organism evidence="3 4">
    <name type="scientific">Prosthecobacter vanneervenii</name>
    <dbReference type="NCBI Taxonomy" id="48466"/>
    <lineage>
        <taxon>Bacteria</taxon>
        <taxon>Pseudomonadati</taxon>
        <taxon>Verrucomicrobiota</taxon>
        <taxon>Verrucomicrobiia</taxon>
        <taxon>Verrucomicrobiales</taxon>
        <taxon>Verrucomicrobiaceae</taxon>
        <taxon>Prosthecobacter</taxon>
    </lineage>
</organism>
<dbReference type="GO" id="GO:0016020">
    <property type="term" value="C:membrane"/>
    <property type="evidence" value="ECO:0007669"/>
    <property type="project" value="UniProtKB-UniRule"/>
</dbReference>
<keyword evidence="1" id="KW-0472">Membrane</keyword>
<evidence type="ECO:0000313" key="3">
    <source>
        <dbReference type="EMBL" id="MBB5031845.1"/>
    </source>
</evidence>
<sequence>MRLKLLLFMLILLPMATGVHAWLFCRDNLPVLTQVAMERLKAAGVRDPVVELRFFDLAVSGEAPDPAARQRALASMRTLVPLRLRPGAEHIVVRASLSGRLEGGTLHLSGWFPQGDEIKKLSRLLADLRPDLKLDTKELHTSAEVSWPEGVKLPLTTTGPMLKPLIDTLRVPAELHIRATEEAIVLSGLLPDITLKAELVAALAEAAAGRVVDPAGLKASPHVLPASFAKPHELAAFVGGYFRVPGPRSFDILSDGIPHLRGTATRQLESVWLALLRPVTGAAKVDVQFTLVPSVYHFPGYHPLSKISPEALKPLRESLHASTILFDAGSASLPPQEQTKLALLAPALLAAGPALGLVIGAHPDPGAPLAAEKALGQARAEAVLSFMVQQGVPAADISATVFDSVPAGSPSAPASPRSVELLVK</sequence>
<protein>
    <submittedName>
        <fullName evidence="3">Outer membrane protein OmpA-like peptidoglycan-associated protein</fullName>
    </submittedName>
</protein>
<dbReference type="InterPro" id="IPR036737">
    <property type="entry name" value="OmpA-like_sf"/>
</dbReference>
<evidence type="ECO:0000313" key="4">
    <source>
        <dbReference type="Proteomes" id="UP000590740"/>
    </source>
</evidence>
<dbReference type="EMBL" id="JACHIG010000002">
    <property type="protein sequence ID" value="MBB5031845.1"/>
    <property type="molecule type" value="Genomic_DNA"/>
</dbReference>
<reference evidence="3 4" key="1">
    <citation type="submission" date="2020-08" db="EMBL/GenBank/DDBJ databases">
        <title>Genomic Encyclopedia of Type Strains, Phase IV (KMG-IV): sequencing the most valuable type-strain genomes for metagenomic binning, comparative biology and taxonomic classification.</title>
        <authorList>
            <person name="Goeker M."/>
        </authorList>
    </citation>
    <scope>NUCLEOTIDE SEQUENCE [LARGE SCALE GENOMIC DNA]</scope>
    <source>
        <strain evidence="3 4">DSM 12252</strain>
    </source>
</reference>
<accession>A0A7W7Y9N2</accession>
<dbReference type="Proteomes" id="UP000590740">
    <property type="component" value="Unassembled WGS sequence"/>
</dbReference>
<keyword evidence="4" id="KW-1185">Reference proteome</keyword>
<dbReference type="Gene3D" id="3.30.1330.60">
    <property type="entry name" value="OmpA-like domain"/>
    <property type="match status" value="1"/>
</dbReference>
<gene>
    <name evidence="3" type="ORF">HNQ65_001413</name>
</gene>
<proteinExistence type="predicted"/>
<evidence type="ECO:0000256" key="1">
    <source>
        <dbReference type="PROSITE-ProRule" id="PRU00473"/>
    </source>
</evidence>
<dbReference type="AlphaFoldDB" id="A0A7W7Y9N2"/>
<comment type="caution">
    <text evidence="3">The sequence shown here is derived from an EMBL/GenBank/DDBJ whole genome shotgun (WGS) entry which is preliminary data.</text>
</comment>
<name>A0A7W7Y9N2_9BACT</name>
<feature type="domain" description="OmpA-like" evidence="2">
    <location>
        <begin position="317"/>
        <end position="424"/>
    </location>
</feature>
<dbReference type="InterPro" id="IPR006665">
    <property type="entry name" value="OmpA-like"/>
</dbReference>
<dbReference type="Pfam" id="PF00691">
    <property type="entry name" value="OmpA"/>
    <property type="match status" value="1"/>
</dbReference>
<dbReference type="RefSeq" id="WP_184338781.1">
    <property type="nucleotide sequence ID" value="NZ_JACHIG010000002.1"/>
</dbReference>
<dbReference type="SUPFAM" id="SSF103088">
    <property type="entry name" value="OmpA-like"/>
    <property type="match status" value="1"/>
</dbReference>